<dbReference type="STRING" id="1123384.AJ81_09150"/>
<accession>A0A0X1KUE7</accession>
<dbReference type="Proteomes" id="UP000077469">
    <property type="component" value="Chromosome"/>
</dbReference>
<gene>
    <name evidence="1" type="ORF">AJ81_09150</name>
</gene>
<evidence type="ECO:0000313" key="2">
    <source>
        <dbReference type="Proteomes" id="UP000077469"/>
    </source>
</evidence>
<keyword evidence="2" id="KW-1185">Reference proteome</keyword>
<dbReference type="RefSeq" id="WP_031505377.1">
    <property type="nucleotide sequence ID" value="NC_022795.1"/>
</dbReference>
<protein>
    <submittedName>
        <fullName evidence="1">Uncharacterized protein</fullName>
    </submittedName>
</protein>
<name>A0A0X1KUE7_9THEM</name>
<dbReference type="EMBL" id="CP007141">
    <property type="protein sequence ID" value="AJC74894.1"/>
    <property type="molecule type" value="Genomic_DNA"/>
</dbReference>
<sequence>MLRRLMFVVMLLLVAVLFATQYTRTITEKIEVYHDGLAIITRQEKITGEDLPKFYSEYYKQLLQDEKSFNAFLYEATKEYYFLYGTTPGFSVKDIKFSADKTFTATIVMKVPGFVRYDKDKNRFVIARKGFENNEKLADLLLPKYFEDQIEQNIFIASFLKSEKNSLVTERTVELVLPEGSTLE</sequence>
<organism evidence="1 2">
    <name type="scientific">Pseudothermotoga hypogea DSM 11164 = NBRC 106472</name>
    <dbReference type="NCBI Taxonomy" id="1123384"/>
    <lineage>
        <taxon>Bacteria</taxon>
        <taxon>Thermotogati</taxon>
        <taxon>Thermotogota</taxon>
        <taxon>Thermotogae</taxon>
        <taxon>Thermotogales</taxon>
        <taxon>Thermotogaceae</taxon>
        <taxon>Pseudothermotoga</taxon>
    </lineage>
</organism>
<dbReference type="AlphaFoldDB" id="A0A0X1KUE7"/>
<dbReference type="KEGG" id="phy:AJ81_09150"/>
<evidence type="ECO:0000313" key="1">
    <source>
        <dbReference type="EMBL" id="AJC74894.1"/>
    </source>
</evidence>
<reference evidence="1 2" key="1">
    <citation type="submission" date="2014-01" db="EMBL/GenBank/DDBJ databases">
        <title>Genome sequencing of Thermotog hypogea.</title>
        <authorList>
            <person name="Zhang X."/>
            <person name="Alvare G."/>
            <person name="Fristensky B."/>
            <person name="Chen L."/>
            <person name="Suen T."/>
            <person name="Chen Q."/>
            <person name="Ma K."/>
        </authorList>
    </citation>
    <scope>NUCLEOTIDE SEQUENCE [LARGE SCALE GENOMIC DNA]</scope>
    <source>
        <strain evidence="1 2">DSM 11164</strain>
    </source>
</reference>
<dbReference type="PATRIC" id="fig|1123384.7.peg.1841"/>
<proteinExistence type="predicted"/>
<dbReference type="PaxDb" id="1123384-AJ81_09150"/>